<evidence type="ECO:0000256" key="1">
    <source>
        <dbReference type="SAM" id="Coils"/>
    </source>
</evidence>
<evidence type="ECO:0000259" key="2">
    <source>
        <dbReference type="Pfam" id="PF04851"/>
    </source>
</evidence>
<keyword evidence="1" id="KW-0175">Coiled coil</keyword>
<keyword evidence="3" id="KW-0378">Hydrolase</keyword>
<dbReference type="GO" id="GO:0004519">
    <property type="term" value="F:endonuclease activity"/>
    <property type="evidence" value="ECO:0007669"/>
    <property type="project" value="UniProtKB-KW"/>
</dbReference>
<dbReference type="Pfam" id="PF04851">
    <property type="entry name" value="ResIII"/>
    <property type="match status" value="1"/>
</dbReference>
<dbReference type="CDD" id="cd18785">
    <property type="entry name" value="SF2_C"/>
    <property type="match status" value="1"/>
</dbReference>
<keyword evidence="3" id="KW-0540">Nuclease</keyword>
<dbReference type="InterPro" id="IPR006935">
    <property type="entry name" value="Helicase/UvrB_N"/>
</dbReference>
<dbReference type="RefSeq" id="WP_124236081.1">
    <property type="nucleotide sequence ID" value="NZ_JBHUFI010000028.1"/>
</dbReference>
<name>A0A3N6X4N1_9ACTN</name>
<protein>
    <submittedName>
        <fullName evidence="3">Type III restriction endonuclease subunit R</fullName>
    </submittedName>
</protein>
<evidence type="ECO:0000313" key="3">
    <source>
        <dbReference type="EMBL" id="RQN09075.1"/>
    </source>
</evidence>
<proteinExistence type="predicted"/>
<dbReference type="OrthoDB" id="9804145at2"/>
<dbReference type="Gene3D" id="3.40.50.300">
    <property type="entry name" value="P-loop containing nucleotide triphosphate hydrolases"/>
    <property type="match status" value="2"/>
</dbReference>
<dbReference type="GO" id="GO:0003677">
    <property type="term" value="F:DNA binding"/>
    <property type="evidence" value="ECO:0007669"/>
    <property type="project" value="InterPro"/>
</dbReference>
<evidence type="ECO:0000313" key="4">
    <source>
        <dbReference type="Proteomes" id="UP000275225"/>
    </source>
</evidence>
<sequence length="865" mass="95893">MKFTLKSYQSEAVDDVLRTLERARAAYRSEGTNSSVALSATTGAGKTVMAAAVIESLFWGSDKFGTDPDPGAVVIWFSDDPSLNEQTKDRLRQASEKFTYDQLVTVQFPFPRSKLEPRKVYFLNTDKLAKNSRLTRTATLDDDGAFETLPGTAAPDQQASTIWEIIGNTIDDPDLTVYLILDEAHRGFKNKRTSAEKPTLVRQLINGTNSQSAVPIVWGISATLSAFTDAMKAADADQSRRAFPAVQVDPIRVQDSGLVKDVVNLDIPDEAGNFDTVLVRRAAKLLADSSARWERYAKSEGSADVVKPLLVLQVPNTPDHDQIGLALDEILRVMPELSGDSVRHVFGDHTVQKFGSWEVDWIEPQRVESKTNVRVLVAKDAISTGWDCPRAEVMVSFRPAKDQDHITQLLGRMVRNPLARPVPGDERLNSVDCILPFFDKTTAGNVAKFLSGSIGELPGGKGRKVLIDGRELQKNPFVPDFVWPAWDAMPTETMPQRGSRPVKRLVALAQALSADGVRPGALAEVEAIMATVLDSLAVRHRSELESAIEEVWAVRGVTISGRRKTGKLTYTEFVERADDRAIRVAFDDAKKAFGADVAQAYVDHLAGDDDGEDDGLREAYVKASALAIVKAVREKVDREADELAEKWFAEHRVQIKELSDERQQAFEDIRAEATEPKRGELKRPRTRMEDYAVVDEDGQIAVAPLADRHLMSDENGEFPLSSLNGWEFDVVQAELARSSCRAWYRNPARAAVDSLGVSYRDDVGNWRSMHPDFIFFNEIDGAIRPSIVDPHGHHLQDSLLKLQALVRFANDYGSEFHRIEALAEIDGKMRVLDLQVDRVRAGILASTDAPEVLYRSDLAVDYDAL</sequence>
<organism evidence="3 4">
    <name type="scientific">Aeromicrobium camelliae</name>
    <dbReference type="NCBI Taxonomy" id="1538144"/>
    <lineage>
        <taxon>Bacteria</taxon>
        <taxon>Bacillati</taxon>
        <taxon>Actinomycetota</taxon>
        <taxon>Actinomycetes</taxon>
        <taxon>Propionibacteriales</taxon>
        <taxon>Nocardioidaceae</taxon>
        <taxon>Aeromicrobium</taxon>
    </lineage>
</organism>
<dbReference type="GO" id="GO:0005524">
    <property type="term" value="F:ATP binding"/>
    <property type="evidence" value="ECO:0007669"/>
    <property type="project" value="InterPro"/>
</dbReference>
<gene>
    <name evidence="3" type="ORF">EHW97_05135</name>
</gene>
<keyword evidence="3" id="KW-0255">Endonuclease</keyword>
<feature type="coiled-coil region" evidence="1">
    <location>
        <begin position="626"/>
        <end position="675"/>
    </location>
</feature>
<accession>A0A3N6X4N1</accession>
<dbReference type="EMBL" id="RQJX01000004">
    <property type="protein sequence ID" value="RQN09075.1"/>
    <property type="molecule type" value="Genomic_DNA"/>
</dbReference>
<dbReference type="GO" id="GO:0016787">
    <property type="term" value="F:hydrolase activity"/>
    <property type="evidence" value="ECO:0007669"/>
    <property type="project" value="InterPro"/>
</dbReference>
<dbReference type="SUPFAM" id="SSF52540">
    <property type="entry name" value="P-loop containing nucleoside triphosphate hydrolases"/>
    <property type="match status" value="2"/>
</dbReference>
<feature type="domain" description="Helicase/UvrB N-terminal" evidence="2">
    <location>
        <begin position="3"/>
        <end position="204"/>
    </location>
</feature>
<dbReference type="AlphaFoldDB" id="A0A3N6X4N1"/>
<dbReference type="InterPro" id="IPR027417">
    <property type="entry name" value="P-loop_NTPase"/>
</dbReference>
<reference evidence="3 4" key="1">
    <citation type="submission" date="2018-11" db="EMBL/GenBank/DDBJ databases">
        <authorList>
            <person name="Li F."/>
        </authorList>
    </citation>
    <scope>NUCLEOTIDE SEQUENCE [LARGE SCALE GENOMIC DNA]</scope>
    <source>
        <strain evidence="3 4">YS17T</strain>
    </source>
</reference>
<dbReference type="Proteomes" id="UP000275225">
    <property type="component" value="Unassembled WGS sequence"/>
</dbReference>
<keyword evidence="4" id="KW-1185">Reference proteome</keyword>
<comment type="caution">
    <text evidence="3">The sequence shown here is derived from an EMBL/GenBank/DDBJ whole genome shotgun (WGS) entry which is preliminary data.</text>
</comment>